<gene>
    <name evidence="1" type="ORF">CIMG_13317</name>
</gene>
<accession>J3K3V9</accession>
<dbReference type="RefSeq" id="XP_001240509.2">
    <property type="nucleotide sequence ID" value="XM_001240508.2"/>
</dbReference>
<sequence length="210" mass="22550">MSRPTPAYRLPGTRRALGAPWPLLCATPAGRPRAAKGASELAGSEARWGFSAQTPIPSPASIIAGRALYIRYSSLSSDRGRGASARNTTAGRRSARRCLDRLPSDEVANPWLAGGPIRVKPPPAVLQTEPNSPSANPTADKWIIQYALASFLGLLSATGLRDVDVKYKYINSNRKQLSQQTWGIPNLSCSGVNVPRVVTTPPTSHRQAQR</sequence>
<evidence type="ECO:0000313" key="1">
    <source>
        <dbReference type="EMBL" id="EAS28926.3"/>
    </source>
</evidence>
<dbReference type="VEuPathDB" id="FungiDB:CIMG_13317"/>
<dbReference type="AlphaFoldDB" id="J3K3V9"/>
<protein>
    <submittedName>
        <fullName evidence="1">Uncharacterized protein</fullName>
    </submittedName>
</protein>
<dbReference type="InParanoid" id="J3K3V9"/>
<dbReference type="GeneID" id="24164944"/>
<dbReference type="EMBL" id="GG704913">
    <property type="protein sequence ID" value="EAS28926.3"/>
    <property type="molecule type" value="Genomic_DNA"/>
</dbReference>
<keyword evidence="2" id="KW-1185">Reference proteome</keyword>
<dbReference type="KEGG" id="cim:CIMG_13317"/>
<dbReference type="Proteomes" id="UP000001261">
    <property type="component" value="Unassembled WGS sequence"/>
</dbReference>
<proteinExistence type="predicted"/>
<evidence type="ECO:0000313" key="2">
    <source>
        <dbReference type="Proteomes" id="UP000001261"/>
    </source>
</evidence>
<organism evidence="1 2">
    <name type="scientific">Coccidioides immitis (strain RS)</name>
    <name type="common">Valley fever fungus</name>
    <dbReference type="NCBI Taxonomy" id="246410"/>
    <lineage>
        <taxon>Eukaryota</taxon>
        <taxon>Fungi</taxon>
        <taxon>Dikarya</taxon>
        <taxon>Ascomycota</taxon>
        <taxon>Pezizomycotina</taxon>
        <taxon>Eurotiomycetes</taxon>
        <taxon>Eurotiomycetidae</taxon>
        <taxon>Onygenales</taxon>
        <taxon>Onygenaceae</taxon>
        <taxon>Coccidioides</taxon>
    </lineage>
</organism>
<reference evidence="2" key="2">
    <citation type="journal article" date="2010" name="Genome Res.">
        <title>Population genomic sequencing of Coccidioides fungi reveals recent hybridization and transposon control.</title>
        <authorList>
            <person name="Neafsey D.E."/>
            <person name="Barker B.M."/>
            <person name="Sharpton T.J."/>
            <person name="Stajich J.E."/>
            <person name="Park D.J."/>
            <person name="Whiston E."/>
            <person name="Hung C.-Y."/>
            <person name="McMahan C."/>
            <person name="White J."/>
            <person name="Sykes S."/>
            <person name="Heiman D."/>
            <person name="Young S."/>
            <person name="Zeng Q."/>
            <person name="Abouelleil A."/>
            <person name="Aftuck L."/>
            <person name="Bessette D."/>
            <person name="Brown A."/>
            <person name="FitzGerald M."/>
            <person name="Lui A."/>
            <person name="Macdonald J.P."/>
            <person name="Priest M."/>
            <person name="Orbach M.J."/>
            <person name="Galgiani J.N."/>
            <person name="Kirkland T.N."/>
            <person name="Cole G.T."/>
            <person name="Birren B.W."/>
            <person name="Henn M.R."/>
            <person name="Taylor J.W."/>
            <person name="Rounsley S.D."/>
        </authorList>
    </citation>
    <scope>GENOME REANNOTATION</scope>
    <source>
        <strain evidence="2">RS</strain>
    </source>
</reference>
<name>J3K3V9_COCIM</name>
<reference evidence="2" key="1">
    <citation type="journal article" date="2009" name="Genome Res.">
        <title>Comparative genomic analyses of the human fungal pathogens Coccidioides and their relatives.</title>
        <authorList>
            <person name="Sharpton T.J."/>
            <person name="Stajich J.E."/>
            <person name="Rounsley S.D."/>
            <person name="Gardner M.J."/>
            <person name="Wortman J.R."/>
            <person name="Jordar V.S."/>
            <person name="Maiti R."/>
            <person name="Kodira C.D."/>
            <person name="Neafsey D.E."/>
            <person name="Zeng Q."/>
            <person name="Hung C.-Y."/>
            <person name="McMahan C."/>
            <person name="Muszewska A."/>
            <person name="Grynberg M."/>
            <person name="Mandel M.A."/>
            <person name="Kellner E.M."/>
            <person name="Barker B.M."/>
            <person name="Galgiani J.N."/>
            <person name="Orbach M.J."/>
            <person name="Kirkland T.N."/>
            <person name="Cole G.T."/>
            <person name="Henn M.R."/>
            <person name="Birren B.W."/>
            <person name="Taylor J.W."/>
        </authorList>
    </citation>
    <scope>NUCLEOTIDE SEQUENCE [LARGE SCALE GENOMIC DNA]</scope>
    <source>
        <strain evidence="2">RS</strain>
    </source>
</reference>